<accession>D7KPY8</accession>
<dbReference type="EMBL" id="GL348713">
    <property type="protein sequence ID" value="EFH68168.1"/>
    <property type="molecule type" value="Genomic_DNA"/>
</dbReference>
<dbReference type="Gramene" id="scaffold_105513.1">
    <property type="protein sequence ID" value="scaffold_105513.1"/>
    <property type="gene ID" value="scaffold_105513.1"/>
</dbReference>
<keyword evidence="3" id="KW-1185">Reference proteome</keyword>
<feature type="compositionally biased region" description="Polar residues" evidence="1">
    <location>
        <begin position="25"/>
        <end position="36"/>
    </location>
</feature>
<name>D7KPY8_ARALL</name>
<dbReference type="HOGENOM" id="CLU_2226850_0_0_1"/>
<proteinExistence type="predicted"/>
<evidence type="ECO:0000313" key="3">
    <source>
        <dbReference type="Proteomes" id="UP000008694"/>
    </source>
</evidence>
<feature type="region of interest" description="Disordered" evidence="1">
    <location>
        <begin position="1"/>
        <end position="41"/>
    </location>
</feature>
<gene>
    <name evidence="2" type="ORF">ARALYDRAFT_892719</name>
</gene>
<dbReference type="Proteomes" id="UP000008694">
    <property type="component" value="Unassembled WGS sequence"/>
</dbReference>
<feature type="compositionally biased region" description="Low complexity" evidence="1">
    <location>
        <begin position="13"/>
        <end position="24"/>
    </location>
</feature>
<sequence>MSPPINIGGRLYGQGSSSQAVGSQRHLSQTANAESSEQGEEIAPVQYDIRVLHPSRRNGAKWFKNNTEVSTRVRKIIEGCFQGPWYSWKNVPQFYRDAWFTTFKIYFRQGLSWMPRLSI</sequence>
<evidence type="ECO:0000256" key="1">
    <source>
        <dbReference type="SAM" id="MobiDB-lite"/>
    </source>
</evidence>
<reference evidence="3" key="1">
    <citation type="journal article" date="2011" name="Nat. Genet.">
        <title>The Arabidopsis lyrata genome sequence and the basis of rapid genome size change.</title>
        <authorList>
            <person name="Hu T.T."/>
            <person name="Pattyn P."/>
            <person name="Bakker E.G."/>
            <person name="Cao J."/>
            <person name="Cheng J.-F."/>
            <person name="Clark R.M."/>
            <person name="Fahlgren N."/>
            <person name="Fawcett J.A."/>
            <person name="Grimwood J."/>
            <person name="Gundlach H."/>
            <person name="Haberer G."/>
            <person name="Hollister J.D."/>
            <person name="Ossowski S."/>
            <person name="Ottilar R.P."/>
            <person name="Salamov A.A."/>
            <person name="Schneeberger K."/>
            <person name="Spannagl M."/>
            <person name="Wang X."/>
            <person name="Yang L."/>
            <person name="Nasrallah M.E."/>
            <person name="Bergelson J."/>
            <person name="Carrington J.C."/>
            <person name="Gaut B.S."/>
            <person name="Schmutz J."/>
            <person name="Mayer K.F.X."/>
            <person name="Van de Peer Y."/>
            <person name="Grigoriev I.V."/>
            <person name="Nordborg M."/>
            <person name="Weigel D."/>
            <person name="Guo Y.-L."/>
        </authorList>
    </citation>
    <scope>NUCLEOTIDE SEQUENCE [LARGE SCALE GENOMIC DNA]</scope>
    <source>
        <strain evidence="3">cv. MN47</strain>
    </source>
</reference>
<protein>
    <submittedName>
        <fullName evidence="2">Uncharacterized protein</fullName>
    </submittedName>
</protein>
<dbReference type="AlphaFoldDB" id="D7KPY8"/>
<organism evidence="3">
    <name type="scientific">Arabidopsis lyrata subsp. lyrata</name>
    <name type="common">Lyre-leaved rock-cress</name>
    <dbReference type="NCBI Taxonomy" id="81972"/>
    <lineage>
        <taxon>Eukaryota</taxon>
        <taxon>Viridiplantae</taxon>
        <taxon>Streptophyta</taxon>
        <taxon>Embryophyta</taxon>
        <taxon>Tracheophyta</taxon>
        <taxon>Spermatophyta</taxon>
        <taxon>Magnoliopsida</taxon>
        <taxon>eudicotyledons</taxon>
        <taxon>Gunneridae</taxon>
        <taxon>Pentapetalae</taxon>
        <taxon>rosids</taxon>
        <taxon>malvids</taxon>
        <taxon>Brassicales</taxon>
        <taxon>Brassicaceae</taxon>
        <taxon>Camelineae</taxon>
        <taxon>Arabidopsis</taxon>
    </lineage>
</organism>
<evidence type="ECO:0000313" key="2">
    <source>
        <dbReference type="EMBL" id="EFH68168.1"/>
    </source>
</evidence>